<dbReference type="EMBL" id="FNSD01000001">
    <property type="protein sequence ID" value="SEC36888.1"/>
    <property type="molecule type" value="Genomic_DNA"/>
</dbReference>
<dbReference type="SUPFAM" id="SSF49452">
    <property type="entry name" value="Starch-binding domain-like"/>
    <property type="match status" value="1"/>
</dbReference>
<dbReference type="Pfam" id="PF25183">
    <property type="entry name" value="OMP_b-brl_4"/>
    <property type="match status" value="1"/>
</dbReference>
<feature type="domain" description="TonB-dependent transporter Oar-like beta-barrel" evidence="7">
    <location>
        <begin position="296"/>
        <end position="1177"/>
    </location>
</feature>
<evidence type="ECO:0000313" key="9">
    <source>
        <dbReference type="Proteomes" id="UP000182409"/>
    </source>
</evidence>
<dbReference type="GO" id="GO:0030246">
    <property type="term" value="F:carbohydrate binding"/>
    <property type="evidence" value="ECO:0007669"/>
    <property type="project" value="InterPro"/>
</dbReference>
<keyword evidence="4" id="KW-0812">Transmembrane</keyword>
<keyword evidence="2" id="KW-0813">Transport</keyword>
<dbReference type="GO" id="GO:0009279">
    <property type="term" value="C:cell outer membrane"/>
    <property type="evidence" value="ECO:0007669"/>
    <property type="project" value="UniProtKB-SubCell"/>
</dbReference>
<protein>
    <submittedName>
        <fullName evidence="8">TonB-dependent Receptor Plug Domain</fullName>
    </submittedName>
</protein>
<name>A0A1H4RYK4_9BACT</name>
<dbReference type="SUPFAM" id="SSF56935">
    <property type="entry name" value="Porins"/>
    <property type="match status" value="1"/>
</dbReference>
<organism evidence="8 9">
    <name type="scientific">Terriglobus roseus</name>
    <dbReference type="NCBI Taxonomy" id="392734"/>
    <lineage>
        <taxon>Bacteria</taxon>
        <taxon>Pseudomonadati</taxon>
        <taxon>Acidobacteriota</taxon>
        <taxon>Terriglobia</taxon>
        <taxon>Terriglobales</taxon>
        <taxon>Acidobacteriaceae</taxon>
        <taxon>Terriglobus</taxon>
    </lineage>
</organism>
<dbReference type="Proteomes" id="UP000182409">
    <property type="component" value="Unassembled WGS sequence"/>
</dbReference>
<proteinExistence type="predicted"/>
<evidence type="ECO:0000259" key="7">
    <source>
        <dbReference type="Pfam" id="PF25183"/>
    </source>
</evidence>
<evidence type="ECO:0000256" key="6">
    <source>
        <dbReference type="ARBA" id="ARBA00023237"/>
    </source>
</evidence>
<keyword evidence="8" id="KW-0675">Receptor</keyword>
<dbReference type="PANTHER" id="PTHR30069:SF46">
    <property type="entry name" value="OAR PROTEIN"/>
    <property type="match status" value="1"/>
</dbReference>
<comment type="subcellular location">
    <subcellularLocation>
        <location evidence="1">Cell outer membrane</location>
        <topology evidence="1">Multi-pass membrane protein</topology>
    </subcellularLocation>
</comment>
<evidence type="ECO:0000313" key="8">
    <source>
        <dbReference type="EMBL" id="SEC36888.1"/>
    </source>
</evidence>
<sequence length="1184" mass="127924">MAGYSYPLTCLALPGHHVYTGQLKVLCAALRCSVVARTVRSHAASLEKLVRRHPALLAIPFVLSLSPLSMRAQFDTASVLGYVRDASGAAIPSANVTLTNVETGVTQQMAADKDGKFEFSSIRIGDYRITAESAGFSKSDSGVFSLSVNARQRVDLGLKNGSANDTVTVTSAASLLETENSSHSQLIGTREVENLPLNGRSYADLTLLSTGVRKSALENTTTSSREGAFNVNGIRSAFNNFMLDGLDNNNYGTSNQGFANENIPPSPDAIDEFRVETNNYSAEFGRNVGAVINAAVRRGTNQFHGRAWDYVRNTVFNATGPFLAPGATKPKFIRNQFGGTIGGPIWKDHTFFFGDYEAVRQIFNNASTPSTILTANQRNGLFYLNDDPSNPANAIPLRDPISGRTFLGSIPQAQWTTFARNVVTALPSPNAAGLSNNFVISPRGIINDDKGDFRLDHTFNQKLSIFARYSQHRGYIFDPPGITGLAGGNSNGNVTIRNKNIAGGVTYAITPNQLFDARFGWSRNVGQKFPVNVGQTSILTQSGITDGLPTDPRIVRSLNAQAVTGYTQFGAQSSNPQFQNPMIFNPKVNYTILKGKHSVKLGYEFQEVHTELNDFNPSYGQDNYAGTYSANGSPANTTVAAGAPTLAAQLQQARNMADFLFGNRSSYSLTTYAIVNLRQRYNFMYVQDDIKVTPSLTINAGLRYEIVTPQWERDNKLANFDPTTKTLVQASNGSTYNKALVNTKHNNVGPRLGFAYQMTPKTVMRGGYGIGYTQWNRAGGENNLTYNGPNVVNAAITQSSNPTAALLCANDTQLQSACFRQTQQGYSNVLTSAAYFNPANVTSRYLPKDPKTGYLQSYFLGVQQDLGHGWLFDASYIGNKGTHYQILADYNQGAPAPVTATCNASTTTGCPSLASRRPVAGFGDIEIAFGGGSTNYNSLQVKVEKRTAMGLYLLNSFTYSRDFDLSGGHLETANGDNSRVDYANPGASYGPSGYDQPLADTLAVVYDLPYGHGRRFGSNSNNFLNEVVGGWQLTLINTMTSGSPININYSLSSSSGLYGTDLVTYRPNRNVGVPIYGSTRTKTATSVNGILNSAAFSLPLTTPNGTASRNLGRSDAFYQADLGLHKAFGLWSEQSKFDFRAEAFNVLNKVNYGAANSTYGGSSFGQITTAAPARQLQLAGKIIF</sequence>
<keyword evidence="3" id="KW-1134">Transmembrane beta strand</keyword>
<accession>A0A1H4RYK4</accession>
<evidence type="ECO:0000256" key="3">
    <source>
        <dbReference type="ARBA" id="ARBA00022452"/>
    </source>
</evidence>
<dbReference type="InterPro" id="IPR036942">
    <property type="entry name" value="Beta-barrel_TonB_sf"/>
</dbReference>
<keyword evidence="5" id="KW-0472">Membrane</keyword>
<dbReference type="GO" id="GO:0015344">
    <property type="term" value="F:siderophore uptake transmembrane transporter activity"/>
    <property type="evidence" value="ECO:0007669"/>
    <property type="project" value="TreeGrafter"/>
</dbReference>
<dbReference type="InterPro" id="IPR039426">
    <property type="entry name" value="TonB-dep_rcpt-like"/>
</dbReference>
<dbReference type="Gene3D" id="2.60.40.1120">
    <property type="entry name" value="Carboxypeptidase-like, regulatory domain"/>
    <property type="match status" value="1"/>
</dbReference>
<dbReference type="PANTHER" id="PTHR30069">
    <property type="entry name" value="TONB-DEPENDENT OUTER MEMBRANE RECEPTOR"/>
    <property type="match status" value="1"/>
</dbReference>
<dbReference type="InterPro" id="IPR013784">
    <property type="entry name" value="Carb-bd-like_fold"/>
</dbReference>
<evidence type="ECO:0000256" key="4">
    <source>
        <dbReference type="ARBA" id="ARBA00022692"/>
    </source>
</evidence>
<evidence type="ECO:0000256" key="5">
    <source>
        <dbReference type="ARBA" id="ARBA00023136"/>
    </source>
</evidence>
<reference evidence="8 9" key="1">
    <citation type="submission" date="2016-10" db="EMBL/GenBank/DDBJ databases">
        <authorList>
            <person name="de Groot N.N."/>
        </authorList>
    </citation>
    <scope>NUCLEOTIDE SEQUENCE [LARGE SCALE GENOMIC DNA]</scope>
    <source>
        <strain evidence="8 9">AB35.6</strain>
    </source>
</reference>
<gene>
    <name evidence="8" type="ORF">SAMN05443244_3289</name>
</gene>
<dbReference type="AlphaFoldDB" id="A0A1H4RYK4"/>
<evidence type="ECO:0000256" key="1">
    <source>
        <dbReference type="ARBA" id="ARBA00004571"/>
    </source>
</evidence>
<dbReference type="Pfam" id="PF13620">
    <property type="entry name" value="CarboxypepD_reg"/>
    <property type="match status" value="1"/>
</dbReference>
<evidence type="ECO:0000256" key="2">
    <source>
        <dbReference type="ARBA" id="ARBA00022448"/>
    </source>
</evidence>
<dbReference type="InterPro" id="IPR057601">
    <property type="entry name" value="Oar-like_b-barrel"/>
</dbReference>
<keyword evidence="6" id="KW-0998">Cell outer membrane</keyword>
<dbReference type="GO" id="GO:0044718">
    <property type="term" value="P:siderophore transmembrane transport"/>
    <property type="evidence" value="ECO:0007669"/>
    <property type="project" value="TreeGrafter"/>
</dbReference>
<dbReference type="Gene3D" id="2.40.170.20">
    <property type="entry name" value="TonB-dependent receptor, beta-barrel domain"/>
    <property type="match status" value="1"/>
</dbReference>